<dbReference type="Proteomes" id="UP000652761">
    <property type="component" value="Unassembled WGS sequence"/>
</dbReference>
<comment type="subcellular location">
    <subcellularLocation>
        <location evidence="2">Nucleus</location>
    </subcellularLocation>
</comment>
<evidence type="ECO:0000313" key="10">
    <source>
        <dbReference type="EMBL" id="MQM13859.1"/>
    </source>
</evidence>
<evidence type="ECO:0000256" key="8">
    <source>
        <dbReference type="SAM" id="MobiDB-lite"/>
    </source>
</evidence>
<evidence type="ECO:0000256" key="7">
    <source>
        <dbReference type="ARBA" id="ARBA00023242"/>
    </source>
</evidence>
<sequence>MGPIRGMKRKRRQEKKAEKTAAAAAAAALPGELGQEPADWWDDFSKRITGALSTSKGFDSFESVFKISRKTFNYICSLVKEDLMSRPSNFTCTSGRPLSINDQVAVALRRLSSGDSLLTVGQSFGMNQSTVSQVTWRFVEAMEERGLHHLRWPNTKEMETIKSKFEKIRGLPNCCGAIDTTHIMMCLPSVDPSNTVWVDYEKHHSMVLQAIIDPEMRFRDIVTGWPGSLNDFLILQNSGFFKLCEKGMRLNGNKMELSEGSEVREYILGDSGYPLLPWLLTPFQGKDPTASKAEFNKRHLATRLVAQRALARLKQMWKIVQGEMWRPDKHRLPRIILVCCILHNIIIDMEDEVRDQLPLSHQHDSGYRQQYCSFSDKNAHASREKLSQYLFGGLPP</sequence>
<protein>
    <recommendedName>
        <fullName evidence="9">DDE Tnp4 domain-containing protein</fullName>
    </recommendedName>
</protein>
<dbReference type="AlphaFoldDB" id="A0A843WUL6"/>
<reference evidence="10" key="1">
    <citation type="submission" date="2017-07" db="EMBL/GenBank/DDBJ databases">
        <title>Taro Niue Genome Assembly and Annotation.</title>
        <authorList>
            <person name="Atibalentja N."/>
            <person name="Keating K."/>
            <person name="Fields C.J."/>
        </authorList>
    </citation>
    <scope>NUCLEOTIDE SEQUENCE</scope>
    <source>
        <strain evidence="10">Niue_2</strain>
        <tissue evidence="10">Leaf</tissue>
    </source>
</reference>
<evidence type="ECO:0000256" key="5">
    <source>
        <dbReference type="ARBA" id="ARBA00022723"/>
    </source>
</evidence>
<accession>A0A843WUL6</accession>
<dbReference type="GO" id="GO:0005634">
    <property type="term" value="C:nucleus"/>
    <property type="evidence" value="ECO:0007669"/>
    <property type="project" value="UniProtKB-SubCell"/>
</dbReference>
<keyword evidence="6" id="KW-0378">Hydrolase</keyword>
<comment type="caution">
    <text evidence="10">The sequence shown here is derived from an EMBL/GenBank/DDBJ whole genome shotgun (WGS) entry which is preliminary data.</text>
</comment>
<evidence type="ECO:0000256" key="3">
    <source>
        <dbReference type="ARBA" id="ARBA00006958"/>
    </source>
</evidence>
<keyword evidence="4" id="KW-0540">Nuclease</keyword>
<dbReference type="InterPro" id="IPR027806">
    <property type="entry name" value="HARBI1_dom"/>
</dbReference>
<dbReference type="GO" id="GO:0016787">
    <property type="term" value="F:hydrolase activity"/>
    <property type="evidence" value="ECO:0007669"/>
    <property type="project" value="UniProtKB-KW"/>
</dbReference>
<feature type="compositionally biased region" description="Basic residues" evidence="8">
    <location>
        <begin position="1"/>
        <end position="14"/>
    </location>
</feature>
<proteinExistence type="inferred from homology"/>
<keyword evidence="11" id="KW-1185">Reference proteome</keyword>
<feature type="region of interest" description="Disordered" evidence="8">
    <location>
        <begin position="1"/>
        <end position="21"/>
    </location>
</feature>
<evidence type="ECO:0000259" key="9">
    <source>
        <dbReference type="Pfam" id="PF13359"/>
    </source>
</evidence>
<keyword evidence="7" id="KW-0539">Nucleus</keyword>
<keyword evidence="5" id="KW-0479">Metal-binding</keyword>
<evidence type="ECO:0000256" key="6">
    <source>
        <dbReference type="ARBA" id="ARBA00022801"/>
    </source>
</evidence>
<evidence type="ECO:0000256" key="1">
    <source>
        <dbReference type="ARBA" id="ARBA00001968"/>
    </source>
</evidence>
<dbReference type="EMBL" id="NMUH01005859">
    <property type="protein sequence ID" value="MQM13859.1"/>
    <property type="molecule type" value="Genomic_DNA"/>
</dbReference>
<dbReference type="InterPro" id="IPR045249">
    <property type="entry name" value="HARBI1-like"/>
</dbReference>
<feature type="domain" description="DDE Tnp4" evidence="9">
    <location>
        <begin position="178"/>
        <end position="344"/>
    </location>
</feature>
<dbReference type="GO" id="GO:0046872">
    <property type="term" value="F:metal ion binding"/>
    <property type="evidence" value="ECO:0007669"/>
    <property type="project" value="UniProtKB-KW"/>
</dbReference>
<evidence type="ECO:0000256" key="2">
    <source>
        <dbReference type="ARBA" id="ARBA00004123"/>
    </source>
</evidence>
<dbReference type="PANTHER" id="PTHR22930">
    <property type="match status" value="1"/>
</dbReference>
<dbReference type="PANTHER" id="PTHR22930:SF291">
    <property type="entry name" value="EXPRESSED PROTEIN"/>
    <property type="match status" value="1"/>
</dbReference>
<evidence type="ECO:0000256" key="4">
    <source>
        <dbReference type="ARBA" id="ARBA00022722"/>
    </source>
</evidence>
<dbReference type="GO" id="GO:0004518">
    <property type="term" value="F:nuclease activity"/>
    <property type="evidence" value="ECO:0007669"/>
    <property type="project" value="UniProtKB-KW"/>
</dbReference>
<organism evidence="10 11">
    <name type="scientific">Colocasia esculenta</name>
    <name type="common">Wild taro</name>
    <name type="synonym">Arum esculentum</name>
    <dbReference type="NCBI Taxonomy" id="4460"/>
    <lineage>
        <taxon>Eukaryota</taxon>
        <taxon>Viridiplantae</taxon>
        <taxon>Streptophyta</taxon>
        <taxon>Embryophyta</taxon>
        <taxon>Tracheophyta</taxon>
        <taxon>Spermatophyta</taxon>
        <taxon>Magnoliopsida</taxon>
        <taxon>Liliopsida</taxon>
        <taxon>Araceae</taxon>
        <taxon>Aroideae</taxon>
        <taxon>Colocasieae</taxon>
        <taxon>Colocasia</taxon>
    </lineage>
</organism>
<dbReference type="SMR" id="A0A843WUL6"/>
<dbReference type="OrthoDB" id="2668416at2759"/>
<name>A0A843WUL6_COLES</name>
<gene>
    <name evidence="10" type="ORF">Taro_046786</name>
</gene>
<evidence type="ECO:0000313" key="11">
    <source>
        <dbReference type="Proteomes" id="UP000652761"/>
    </source>
</evidence>
<comment type="cofactor">
    <cofactor evidence="1">
        <name>a divalent metal cation</name>
        <dbReference type="ChEBI" id="CHEBI:60240"/>
    </cofactor>
</comment>
<comment type="similarity">
    <text evidence="3">Belongs to the HARBI1 family.</text>
</comment>
<dbReference type="Pfam" id="PF13359">
    <property type="entry name" value="DDE_Tnp_4"/>
    <property type="match status" value="1"/>
</dbReference>